<dbReference type="RefSeq" id="XP_003664084.1">
    <property type="nucleotide sequence ID" value="XM_003664036.1"/>
</dbReference>
<evidence type="ECO:0000313" key="1">
    <source>
        <dbReference type="EMBL" id="AEO58839.1"/>
    </source>
</evidence>
<dbReference type="AlphaFoldDB" id="G2QHH9"/>
<gene>
    <name evidence="1" type="ORF">MYCTH_2111103</name>
</gene>
<keyword evidence="2" id="KW-1185">Reference proteome</keyword>
<protein>
    <submittedName>
        <fullName evidence="1">Uncharacterized protein</fullName>
    </submittedName>
</protein>
<organism evidence="1 2">
    <name type="scientific">Thermothelomyces thermophilus (strain ATCC 42464 / BCRC 31852 / DSM 1799)</name>
    <name type="common">Sporotrichum thermophile</name>
    <dbReference type="NCBI Taxonomy" id="573729"/>
    <lineage>
        <taxon>Eukaryota</taxon>
        <taxon>Fungi</taxon>
        <taxon>Dikarya</taxon>
        <taxon>Ascomycota</taxon>
        <taxon>Pezizomycotina</taxon>
        <taxon>Sordariomycetes</taxon>
        <taxon>Sordariomycetidae</taxon>
        <taxon>Sordariales</taxon>
        <taxon>Chaetomiaceae</taxon>
        <taxon>Thermothelomyces</taxon>
    </lineage>
</organism>
<evidence type="ECO:0000313" key="2">
    <source>
        <dbReference type="Proteomes" id="UP000007322"/>
    </source>
</evidence>
<dbReference type="HOGENOM" id="CLU_1670602_0_0_1"/>
<accession>G2QHH9</accession>
<dbReference type="VEuPathDB" id="FungiDB:MYCTH_2111103"/>
<sequence length="158" mass="16991">MFPRSFQKAISGPPAQQRRTRISVLLVGSKHEVPSCCMNVHTGRRGPIPKLLCVKWFMYGVLGKDVQRVLRAASVSRSAPTPLPPSLMVPSDRGLATSSIVIWQVPVSLVARKSPEQSSRVPAHIHPCGTQGGSGLAEKARAQHWPISAIGSALSNVE</sequence>
<dbReference type="Proteomes" id="UP000007322">
    <property type="component" value="Chromosome 4"/>
</dbReference>
<proteinExistence type="predicted"/>
<name>G2QHH9_THET4</name>
<dbReference type="KEGG" id="mtm:MYCTH_2111103"/>
<dbReference type="InParanoid" id="G2QHH9"/>
<dbReference type="EMBL" id="CP003005">
    <property type="protein sequence ID" value="AEO58839.1"/>
    <property type="molecule type" value="Genomic_DNA"/>
</dbReference>
<reference evidence="1 2" key="1">
    <citation type="journal article" date="2011" name="Nat. Biotechnol.">
        <title>Comparative genomic analysis of the thermophilic biomass-degrading fungi Myceliophthora thermophila and Thielavia terrestris.</title>
        <authorList>
            <person name="Berka R.M."/>
            <person name="Grigoriev I.V."/>
            <person name="Otillar R."/>
            <person name="Salamov A."/>
            <person name="Grimwood J."/>
            <person name="Reid I."/>
            <person name="Ishmael N."/>
            <person name="John T."/>
            <person name="Darmond C."/>
            <person name="Moisan M.-C."/>
            <person name="Henrissat B."/>
            <person name="Coutinho P.M."/>
            <person name="Lombard V."/>
            <person name="Natvig D.O."/>
            <person name="Lindquist E."/>
            <person name="Schmutz J."/>
            <person name="Lucas S."/>
            <person name="Harris P."/>
            <person name="Powlowski J."/>
            <person name="Bellemare A."/>
            <person name="Taylor D."/>
            <person name="Butler G."/>
            <person name="de Vries R.P."/>
            <person name="Allijn I.E."/>
            <person name="van den Brink J."/>
            <person name="Ushinsky S."/>
            <person name="Storms R."/>
            <person name="Powell A.J."/>
            <person name="Paulsen I.T."/>
            <person name="Elbourne L.D.H."/>
            <person name="Baker S.E."/>
            <person name="Magnuson J."/>
            <person name="LaBoissiere S."/>
            <person name="Clutterbuck A.J."/>
            <person name="Martinez D."/>
            <person name="Wogulis M."/>
            <person name="de Leon A.L."/>
            <person name="Rey M.W."/>
            <person name="Tsang A."/>
        </authorList>
    </citation>
    <scope>NUCLEOTIDE SEQUENCE [LARGE SCALE GENOMIC DNA]</scope>
    <source>
        <strain evidence="2">ATCC 42464 / BCRC 31852 / DSM 1799</strain>
    </source>
</reference>
<dbReference type="GeneID" id="11513637"/>